<dbReference type="STRING" id="456442.Mboo_0892"/>
<dbReference type="AlphaFoldDB" id="A7I6P9"/>
<dbReference type="PROSITE" id="PS00211">
    <property type="entry name" value="ABC_TRANSPORTER_1"/>
    <property type="match status" value="1"/>
</dbReference>
<dbReference type="HOGENOM" id="CLU_000604_1_22_2"/>
<dbReference type="Pfam" id="PF00005">
    <property type="entry name" value="ABC_tran"/>
    <property type="match status" value="1"/>
</dbReference>
<evidence type="ECO:0000256" key="9">
    <source>
        <dbReference type="ARBA" id="ARBA00041133"/>
    </source>
</evidence>
<keyword evidence="13" id="KW-1185">Reference proteome</keyword>
<dbReference type="Gene3D" id="3.40.50.300">
    <property type="entry name" value="P-loop containing nucleotide triphosphate hydrolases"/>
    <property type="match status" value="1"/>
</dbReference>
<dbReference type="SUPFAM" id="SSF52540">
    <property type="entry name" value="P-loop containing nucleoside triphosphate hydrolases"/>
    <property type="match status" value="1"/>
</dbReference>
<dbReference type="EC" id="7.3.2.6" evidence="8"/>
<dbReference type="KEGG" id="mbn:Mboo_0892"/>
<dbReference type="GO" id="GO:0005524">
    <property type="term" value="F:ATP binding"/>
    <property type="evidence" value="ECO:0007669"/>
    <property type="project" value="UniProtKB-KW"/>
</dbReference>
<evidence type="ECO:0000256" key="10">
    <source>
        <dbReference type="ARBA" id="ARBA00047936"/>
    </source>
</evidence>
<evidence type="ECO:0000256" key="1">
    <source>
        <dbReference type="ARBA" id="ARBA00004202"/>
    </source>
</evidence>
<evidence type="ECO:0000256" key="5">
    <source>
        <dbReference type="ARBA" id="ARBA00022840"/>
    </source>
</evidence>
<name>A7I6P9_METB6</name>
<evidence type="ECO:0000259" key="11">
    <source>
        <dbReference type="PROSITE" id="PS50893"/>
    </source>
</evidence>
<sequence>MLEASMVKRLRDYTLDFTLRAESGQITVLMGTNGSGKSTSLNIIAGLLQPDTAKITLNGECICETREGINIPVEDRRIGYVLQNPAVFPHMTVHDNVAFGLRARRTPKAEVTGYVAEWMDRMHITDLAGVKAGNLSGGQKQRVALARALATDPVLLMLDEPFTALDAESTQSVKDLTRQYVRDFNIPCILVTHRVADSEEIGDRACVLCQGRMEWEGIPTEMPELCTVCRCP</sequence>
<evidence type="ECO:0000256" key="3">
    <source>
        <dbReference type="ARBA" id="ARBA00022505"/>
    </source>
</evidence>
<dbReference type="PROSITE" id="PS50893">
    <property type="entry name" value="ABC_TRANSPORTER_2"/>
    <property type="match status" value="1"/>
</dbReference>
<accession>A7I6P9</accession>
<dbReference type="PANTHER" id="PTHR42781:SF4">
    <property type="entry name" value="SPERMIDINE_PUTRESCINE IMPORT ATP-BINDING PROTEIN POTA"/>
    <property type="match status" value="1"/>
</dbReference>
<dbReference type="InterPro" id="IPR017871">
    <property type="entry name" value="ABC_transporter-like_CS"/>
</dbReference>
<dbReference type="GO" id="GO:0005886">
    <property type="term" value="C:plasma membrane"/>
    <property type="evidence" value="ECO:0007669"/>
    <property type="project" value="UniProtKB-SubCell"/>
</dbReference>
<dbReference type="GO" id="GO:1901238">
    <property type="term" value="F:ABC-type tungstate transporter activity"/>
    <property type="evidence" value="ECO:0007669"/>
    <property type="project" value="UniProtKB-EC"/>
</dbReference>
<evidence type="ECO:0000256" key="6">
    <source>
        <dbReference type="ARBA" id="ARBA00038307"/>
    </source>
</evidence>
<dbReference type="InterPro" id="IPR050093">
    <property type="entry name" value="ABC_SmlMolc_Importer"/>
</dbReference>
<evidence type="ECO:0000256" key="8">
    <source>
        <dbReference type="ARBA" id="ARBA00039025"/>
    </source>
</evidence>
<dbReference type="OrthoDB" id="18368at2157"/>
<evidence type="ECO:0000256" key="2">
    <source>
        <dbReference type="ARBA" id="ARBA00022448"/>
    </source>
</evidence>
<dbReference type="Proteomes" id="UP000002408">
    <property type="component" value="Chromosome"/>
</dbReference>
<proteinExistence type="inferred from homology"/>
<evidence type="ECO:0000313" key="12">
    <source>
        <dbReference type="EMBL" id="ABS55410.1"/>
    </source>
</evidence>
<evidence type="ECO:0000256" key="4">
    <source>
        <dbReference type="ARBA" id="ARBA00022741"/>
    </source>
</evidence>
<comment type="catalytic activity">
    <reaction evidence="10">
        <text>tungstate(in) + ATP + H2O = tungstate(out) + ADP + phosphate + H(+)</text>
        <dbReference type="Rhea" id="RHEA:35027"/>
        <dbReference type="ChEBI" id="CHEBI:15377"/>
        <dbReference type="ChEBI" id="CHEBI:15378"/>
        <dbReference type="ChEBI" id="CHEBI:30616"/>
        <dbReference type="ChEBI" id="CHEBI:43474"/>
        <dbReference type="ChEBI" id="CHEBI:46502"/>
        <dbReference type="ChEBI" id="CHEBI:456216"/>
        <dbReference type="EC" id="7.3.2.6"/>
    </reaction>
</comment>
<dbReference type="InterPro" id="IPR003439">
    <property type="entry name" value="ABC_transporter-like_ATP-bd"/>
</dbReference>
<comment type="subunit">
    <text evidence="7">The complex is composed of two ATP-binding proteins (WtpC), two transmembrane proteins (WtpB) and a solute-binding protein (WtpA).</text>
</comment>
<comment type="subcellular location">
    <subcellularLocation>
        <location evidence="1">Cell membrane</location>
        <topology evidence="1">Peripheral membrane protein</topology>
    </subcellularLocation>
</comment>
<keyword evidence="2" id="KW-0813">Transport</keyword>
<dbReference type="PANTHER" id="PTHR42781">
    <property type="entry name" value="SPERMIDINE/PUTRESCINE IMPORT ATP-BINDING PROTEIN POTA"/>
    <property type="match status" value="1"/>
</dbReference>
<organism evidence="12 13">
    <name type="scientific">Methanoregula boonei (strain DSM 21154 / JCM 14090 / 6A8)</name>
    <dbReference type="NCBI Taxonomy" id="456442"/>
    <lineage>
        <taxon>Archaea</taxon>
        <taxon>Methanobacteriati</taxon>
        <taxon>Methanobacteriota</taxon>
        <taxon>Stenosarchaea group</taxon>
        <taxon>Methanomicrobia</taxon>
        <taxon>Methanomicrobiales</taxon>
        <taxon>Methanoregulaceae</taxon>
        <taxon>Methanoregula</taxon>
    </lineage>
</organism>
<reference evidence="13" key="1">
    <citation type="journal article" date="2015" name="Microbiology">
        <title>Genome of Methanoregula boonei 6A8 reveals adaptations to oligotrophic peatland environments.</title>
        <authorList>
            <person name="Braeuer S."/>
            <person name="Cadillo-Quiroz H."/>
            <person name="Kyrpides N."/>
            <person name="Woyke T."/>
            <person name="Goodwin L."/>
            <person name="Detter C."/>
            <person name="Podell S."/>
            <person name="Yavitt J.B."/>
            <person name="Zinder S.H."/>
        </authorList>
    </citation>
    <scope>NUCLEOTIDE SEQUENCE [LARGE SCALE GENOMIC DNA]</scope>
    <source>
        <strain evidence="13">DSM 21154 / JCM 14090 / 6A8</strain>
    </source>
</reference>
<dbReference type="SMART" id="SM00382">
    <property type="entry name" value="AAA"/>
    <property type="match status" value="1"/>
</dbReference>
<dbReference type="InterPro" id="IPR003593">
    <property type="entry name" value="AAA+_ATPase"/>
</dbReference>
<keyword evidence="4" id="KW-0547">Nucleotide-binding</keyword>
<dbReference type="EMBL" id="CP000780">
    <property type="protein sequence ID" value="ABS55410.1"/>
    <property type="molecule type" value="Genomic_DNA"/>
</dbReference>
<protein>
    <recommendedName>
        <fullName evidence="9">Molybdate/tungstate import ATP-binding protein WtpC</fullName>
        <ecNumber evidence="8">7.3.2.6</ecNumber>
    </recommendedName>
</protein>
<keyword evidence="3" id="KW-0500">Molybdenum</keyword>
<keyword evidence="5" id="KW-0067">ATP-binding</keyword>
<dbReference type="GeneID" id="5411857"/>
<feature type="domain" description="ABC transporter" evidence="11">
    <location>
        <begin position="1"/>
        <end position="228"/>
    </location>
</feature>
<dbReference type="RefSeq" id="WP_012106434.1">
    <property type="nucleotide sequence ID" value="NC_009712.1"/>
</dbReference>
<dbReference type="InterPro" id="IPR027417">
    <property type="entry name" value="P-loop_NTPase"/>
</dbReference>
<evidence type="ECO:0000256" key="7">
    <source>
        <dbReference type="ARBA" id="ARBA00038781"/>
    </source>
</evidence>
<evidence type="ECO:0000313" key="13">
    <source>
        <dbReference type="Proteomes" id="UP000002408"/>
    </source>
</evidence>
<gene>
    <name evidence="12" type="ordered locus">Mboo_0892</name>
</gene>
<dbReference type="eggNOG" id="arCOG00175">
    <property type="taxonomic scope" value="Archaea"/>
</dbReference>
<comment type="similarity">
    <text evidence="6">Belongs to the ABC transporter superfamily. Sulfate/tungstate importer (TC 3.A.1.6) family.</text>
</comment>
<dbReference type="GO" id="GO:0016887">
    <property type="term" value="F:ATP hydrolysis activity"/>
    <property type="evidence" value="ECO:0007669"/>
    <property type="project" value="InterPro"/>
</dbReference>